<dbReference type="PANTHER" id="PTHR43800">
    <property type="entry name" value="PEPTIDYL-LYSINE N-ACETYLTRANSFERASE YJAB"/>
    <property type="match status" value="1"/>
</dbReference>
<feature type="domain" description="N-acetyltransferase" evidence="3">
    <location>
        <begin position="153"/>
        <end position="289"/>
    </location>
</feature>
<dbReference type="GO" id="GO:0016747">
    <property type="term" value="F:acyltransferase activity, transferring groups other than amino-acyl groups"/>
    <property type="evidence" value="ECO:0007669"/>
    <property type="project" value="InterPro"/>
</dbReference>
<organism evidence="4 5">
    <name type="scientific">Ornithinibacillus hominis</name>
    <dbReference type="NCBI Taxonomy" id="2763055"/>
    <lineage>
        <taxon>Bacteria</taxon>
        <taxon>Bacillati</taxon>
        <taxon>Bacillota</taxon>
        <taxon>Bacilli</taxon>
        <taxon>Bacillales</taxon>
        <taxon>Bacillaceae</taxon>
        <taxon>Ornithinibacillus</taxon>
    </lineage>
</organism>
<sequence length="289" mass="32899">MVKTAFIEQEDVEKVARFIAELNRLESSHIGFCGKDSIEIAEYMKEEIPYPKSFVAAQYEGDLLGVVGIDPDFDSGVGEVWGPFVIEEQKGIVDQMWVKLLENKLAGINTFLLFPNKENKLVHEFAIRNGFSKGSEQAILIFDRNDVHRLQDSNLMELTAEYHDEMVALHDQLFPGTYYSGQQIIDRLDERNKVFILVEDEELCGYVYVEAEPEFSDGSIEFVGVHQSKRSKGIGSQLIAGSLKWLFTFETIPSIRLTVSAENKTAVNLYQKAGFRLQHSLNTFKKDRK</sequence>
<proteinExistence type="predicted"/>
<dbReference type="PANTHER" id="PTHR43800:SF1">
    <property type="entry name" value="PEPTIDYL-LYSINE N-ACETYLTRANSFERASE YJAB"/>
    <property type="match status" value="1"/>
</dbReference>
<dbReference type="PROSITE" id="PS51186">
    <property type="entry name" value="GNAT"/>
    <property type="match status" value="1"/>
</dbReference>
<evidence type="ECO:0000259" key="3">
    <source>
        <dbReference type="PROSITE" id="PS51186"/>
    </source>
</evidence>
<dbReference type="EMBL" id="JACOOL010000008">
    <property type="protein sequence ID" value="MBC5637523.1"/>
    <property type="molecule type" value="Genomic_DNA"/>
</dbReference>
<gene>
    <name evidence="4" type="ORF">H8S33_11960</name>
</gene>
<dbReference type="Proteomes" id="UP000637359">
    <property type="component" value="Unassembled WGS sequence"/>
</dbReference>
<evidence type="ECO:0000256" key="1">
    <source>
        <dbReference type="ARBA" id="ARBA00022679"/>
    </source>
</evidence>
<comment type="caution">
    <text evidence="4">The sequence shown here is derived from an EMBL/GenBank/DDBJ whole genome shotgun (WGS) entry which is preliminary data.</text>
</comment>
<reference evidence="4" key="1">
    <citation type="submission" date="2020-08" db="EMBL/GenBank/DDBJ databases">
        <title>Genome public.</title>
        <authorList>
            <person name="Liu C."/>
            <person name="Sun Q."/>
        </authorList>
    </citation>
    <scope>NUCLEOTIDE SEQUENCE</scope>
    <source>
        <strain evidence="4">BX22</strain>
    </source>
</reference>
<name>A0A923RJM1_9BACI</name>
<evidence type="ECO:0000256" key="2">
    <source>
        <dbReference type="ARBA" id="ARBA00023315"/>
    </source>
</evidence>
<keyword evidence="1" id="KW-0808">Transferase</keyword>
<keyword evidence="2" id="KW-0012">Acyltransferase</keyword>
<dbReference type="InterPro" id="IPR016181">
    <property type="entry name" value="Acyl_CoA_acyltransferase"/>
</dbReference>
<keyword evidence="5" id="KW-1185">Reference proteome</keyword>
<evidence type="ECO:0000313" key="5">
    <source>
        <dbReference type="Proteomes" id="UP000637359"/>
    </source>
</evidence>
<dbReference type="SUPFAM" id="SSF55729">
    <property type="entry name" value="Acyl-CoA N-acyltransferases (Nat)"/>
    <property type="match status" value="2"/>
</dbReference>
<dbReference type="Pfam" id="PF00583">
    <property type="entry name" value="Acetyltransf_1"/>
    <property type="match status" value="1"/>
</dbReference>
<protein>
    <submittedName>
        <fullName evidence="4">GNAT family N-acetyltransferase</fullName>
    </submittedName>
</protein>
<dbReference type="InterPro" id="IPR000182">
    <property type="entry name" value="GNAT_dom"/>
</dbReference>
<evidence type="ECO:0000313" key="4">
    <source>
        <dbReference type="EMBL" id="MBC5637523.1"/>
    </source>
</evidence>
<dbReference type="Gene3D" id="3.40.630.30">
    <property type="match status" value="1"/>
</dbReference>
<dbReference type="CDD" id="cd04301">
    <property type="entry name" value="NAT_SF"/>
    <property type="match status" value="1"/>
</dbReference>
<dbReference type="AlphaFoldDB" id="A0A923RJM1"/>
<accession>A0A923RJM1</accession>